<keyword evidence="3" id="KW-0813">Transport</keyword>
<evidence type="ECO:0000313" key="11">
    <source>
        <dbReference type="Proteomes" id="UP000011761"/>
    </source>
</evidence>
<dbReference type="InterPro" id="IPR019564">
    <property type="entry name" value="Sam37/metaxin_N"/>
</dbReference>
<keyword evidence="5" id="KW-0653">Protein transport</keyword>
<dbReference type="AlphaFoldDB" id="M2LKR1"/>
<keyword evidence="7" id="KW-0472">Membrane</keyword>
<dbReference type="GO" id="GO:0001401">
    <property type="term" value="C:SAM complex"/>
    <property type="evidence" value="ECO:0007669"/>
    <property type="project" value="InterPro"/>
</dbReference>
<evidence type="ECO:0000256" key="1">
    <source>
        <dbReference type="ARBA" id="ARBA00004294"/>
    </source>
</evidence>
<keyword evidence="6" id="KW-0496">Mitochondrion</keyword>
<evidence type="ECO:0008006" key="12">
    <source>
        <dbReference type="Google" id="ProtNLM"/>
    </source>
</evidence>
<dbReference type="CDD" id="cd03193">
    <property type="entry name" value="GST_C_Metaxin"/>
    <property type="match status" value="1"/>
</dbReference>
<dbReference type="GeneID" id="19114343"/>
<organism evidence="10 11">
    <name type="scientific">Baudoinia panamericana (strain UAMH 10762)</name>
    <name type="common">Angels' share fungus</name>
    <name type="synonym">Baudoinia compniacensis (strain UAMH 10762)</name>
    <dbReference type="NCBI Taxonomy" id="717646"/>
    <lineage>
        <taxon>Eukaryota</taxon>
        <taxon>Fungi</taxon>
        <taxon>Dikarya</taxon>
        <taxon>Ascomycota</taxon>
        <taxon>Pezizomycotina</taxon>
        <taxon>Dothideomycetes</taxon>
        <taxon>Dothideomycetidae</taxon>
        <taxon>Mycosphaerellales</taxon>
        <taxon>Teratosphaeriaceae</taxon>
        <taxon>Baudoinia</taxon>
    </lineage>
</organism>
<dbReference type="InterPro" id="IPR050931">
    <property type="entry name" value="Mito_Protein_Transport_Metaxin"/>
</dbReference>
<dbReference type="InterPro" id="IPR033468">
    <property type="entry name" value="Metaxin_GST"/>
</dbReference>
<evidence type="ECO:0000259" key="9">
    <source>
        <dbReference type="Pfam" id="PF17171"/>
    </source>
</evidence>
<dbReference type="PANTHER" id="PTHR12289">
    <property type="entry name" value="METAXIN RELATED"/>
    <property type="match status" value="1"/>
</dbReference>
<dbReference type="KEGG" id="bcom:BAUCODRAFT_43812"/>
<dbReference type="Proteomes" id="UP000011761">
    <property type="component" value="Unassembled WGS sequence"/>
</dbReference>
<dbReference type="GO" id="GO:0007005">
    <property type="term" value="P:mitochondrion organization"/>
    <property type="evidence" value="ECO:0007669"/>
    <property type="project" value="TreeGrafter"/>
</dbReference>
<dbReference type="SUPFAM" id="SSF47616">
    <property type="entry name" value="GST C-terminal domain-like"/>
    <property type="match status" value="1"/>
</dbReference>
<feature type="domain" description="Metaxin glutathione S-transferase" evidence="9">
    <location>
        <begin position="219"/>
        <end position="278"/>
    </location>
</feature>
<feature type="non-terminal residue" evidence="10">
    <location>
        <position position="279"/>
    </location>
</feature>
<reference evidence="10 11" key="1">
    <citation type="journal article" date="2012" name="PLoS Pathog.">
        <title>Diverse lifestyles and strategies of plant pathogenesis encoded in the genomes of eighteen Dothideomycetes fungi.</title>
        <authorList>
            <person name="Ohm R.A."/>
            <person name="Feau N."/>
            <person name="Henrissat B."/>
            <person name="Schoch C.L."/>
            <person name="Horwitz B.A."/>
            <person name="Barry K.W."/>
            <person name="Condon B.J."/>
            <person name="Copeland A.C."/>
            <person name="Dhillon B."/>
            <person name="Glaser F."/>
            <person name="Hesse C.N."/>
            <person name="Kosti I."/>
            <person name="LaButti K."/>
            <person name="Lindquist E.A."/>
            <person name="Lucas S."/>
            <person name="Salamov A.A."/>
            <person name="Bradshaw R.E."/>
            <person name="Ciuffetti L."/>
            <person name="Hamelin R.C."/>
            <person name="Kema G.H.J."/>
            <person name="Lawrence C."/>
            <person name="Scott J.A."/>
            <person name="Spatafora J.W."/>
            <person name="Turgeon B.G."/>
            <person name="de Wit P.J.G.M."/>
            <person name="Zhong S."/>
            <person name="Goodwin S.B."/>
            <person name="Grigoriev I.V."/>
        </authorList>
    </citation>
    <scope>NUCLEOTIDE SEQUENCE [LARGE SCALE GENOMIC DNA]</scope>
    <source>
        <strain evidence="10 11">UAMH 10762</strain>
    </source>
</reference>
<evidence type="ECO:0000256" key="3">
    <source>
        <dbReference type="ARBA" id="ARBA00022448"/>
    </source>
</evidence>
<comment type="subcellular location">
    <subcellularLocation>
        <location evidence="1">Mitochondrion outer membrane</location>
    </subcellularLocation>
</comment>
<keyword evidence="4" id="KW-1000">Mitochondrion outer membrane</keyword>
<dbReference type="EMBL" id="KB445558">
    <property type="protein sequence ID" value="EMC94872.1"/>
    <property type="molecule type" value="Genomic_DNA"/>
</dbReference>
<dbReference type="OMA" id="GYMVHVG"/>
<dbReference type="STRING" id="717646.M2LKR1"/>
<proteinExistence type="inferred from homology"/>
<dbReference type="Gene3D" id="1.20.1050.10">
    <property type="match status" value="1"/>
</dbReference>
<accession>M2LKR1</accession>
<dbReference type="GO" id="GO:0015031">
    <property type="term" value="P:protein transport"/>
    <property type="evidence" value="ECO:0007669"/>
    <property type="project" value="UniProtKB-KW"/>
</dbReference>
<dbReference type="PANTHER" id="PTHR12289:SF41">
    <property type="entry name" value="FAILED AXON CONNECTIONS-RELATED"/>
    <property type="match status" value="1"/>
</dbReference>
<protein>
    <recommendedName>
        <fullName evidence="12">Mitochondrial outer membrane transport complex Sam37/metaxin N-terminal domain-containing protein</fullName>
    </recommendedName>
</protein>
<gene>
    <name evidence="10" type="ORF">BAUCODRAFT_43812</name>
</gene>
<evidence type="ECO:0000256" key="7">
    <source>
        <dbReference type="ARBA" id="ARBA00023136"/>
    </source>
</evidence>
<keyword evidence="11" id="KW-1185">Reference proteome</keyword>
<sequence>MIRLHVLGPGFGLPSVDAECIAAIALLKLQLPPELWTLIPTHDDSYGLPLLDDGSDQVFGFHNIVRYFDQHQDKHDSSSAYPADSTALTSFLSTHAQHLLDISLYVSFDNYTLTRSAFTKILPWHTNYILPPKRRAAARRRTEHLGISSIDVDNVHDDLSGRPSGFDGVGKEQGQGFEVEAQKRASLLLPRRETVQSMLRRPEHSAAFKLHALADNFFGPLQSMLGNRDFLLGDEMTSVDCLAYGYLSLMLYPQLPQDWLAQTMRRKYGKLVRYVARMH</sequence>
<dbReference type="Pfam" id="PF10568">
    <property type="entry name" value="Tom37"/>
    <property type="match status" value="1"/>
</dbReference>
<dbReference type="RefSeq" id="XP_007678117.1">
    <property type="nucleotide sequence ID" value="XM_007679927.1"/>
</dbReference>
<comment type="similarity">
    <text evidence="2">Belongs to the metaxin family.</text>
</comment>
<dbReference type="Pfam" id="PF17171">
    <property type="entry name" value="GST_C_6"/>
    <property type="match status" value="1"/>
</dbReference>
<feature type="domain" description="Mitochondrial outer membrane transport complex Sam37/metaxin N-terminal" evidence="8">
    <location>
        <begin position="20"/>
        <end position="135"/>
    </location>
</feature>
<evidence type="ECO:0000313" key="10">
    <source>
        <dbReference type="EMBL" id="EMC94872.1"/>
    </source>
</evidence>
<evidence type="ECO:0000256" key="6">
    <source>
        <dbReference type="ARBA" id="ARBA00023128"/>
    </source>
</evidence>
<dbReference type="InterPro" id="IPR036282">
    <property type="entry name" value="Glutathione-S-Trfase_C_sf"/>
</dbReference>
<name>M2LKR1_BAUPA</name>
<dbReference type="HOGENOM" id="CLU_032751_1_0_1"/>
<evidence type="ECO:0000256" key="4">
    <source>
        <dbReference type="ARBA" id="ARBA00022787"/>
    </source>
</evidence>
<evidence type="ECO:0000256" key="2">
    <source>
        <dbReference type="ARBA" id="ARBA00009170"/>
    </source>
</evidence>
<dbReference type="eggNOG" id="KOG3028">
    <property type="taxonomic scope" value="Eukaryota"/>
</dbReference>
<dbReference type="OrthoDB" id="5835136at2759"/>
<evidence type="ECO:0000259" key="8">
    <source>
        <dbReference type="Pfam" id="PF10568"/>
    </source>
</evidence>
<evidence type="ECO:0000256" key="5">
    <source>
        <dbReference type="ARBA" id="ARBA00022927"/>
    </source>
</evidence>